<dbReference type="PATRIC" id="fig|1476583.3.peg.3227"/>
<dbReference type="eggNOG" id="COG1225">
    <property type="taxonomic scope" value="Bacteria"/>
</dbReference>
<keyword evidence="3" id="KW-1185">Reference proteome</keyword>
<accession>A0A016QLT8</accession>
<dbReference type="InterPro" id="IPR013740">
    <property type="entry name" value="Redoxin"/>
</dbReference>
<dbReference type="EMBL" id="JHAC01000067">
    <property type="protein sequence ID" value="EYB66754.1"/>
    <property type="molecule type" value="Genomic_DNA"/>
</dbReference>
<dbReference type="GO" id="GO:0016491">
    <property type="term" value="F:oxidoreductase activity"/>
    <property type="evidence" value="ECO:0007669"/>
    <property type="project" value="InterPro"/>
</dbReference>
<evidence type="ECO:0000313" key="2">
    <source>
        <dbReference type="EMBL" id="EYB66754.1"/>
    </source>
</evidence>
<evidence type="ECO:0000313" key="3">
    <source>
        <dbReference type="Proteomes" id="UP000020492"/>
    </source>
</evidence>
<sequence>MFGLSTQDTAAQQEAAERLHLPFPLLSDAGLRLAGALRLPTFEMERQTLLRRVTLILRGGVVEHVFYPVFPPDRNAAEVLAWLAAHSA</sequence>
<dbReference type="InterPro" id="IPR036249">
    <property type="entry name" value="Thioredoxin-like_sf"/>
</dbReference>
<organism evidence="2 3">
    <name type="scientific">Deinococcus phoenicis</name>
    <dbReference type="NCBI Taxonomy" id="1476583"/>
    <lineage>
        <taxon>Bacteria</taxon>
        <taxon>Thermotogati</taxon>
        <taxon>Deinococcota</taxon>
        <taxon>Deinococci</taxon>
        <taxon>Deinococcales</taxon>
        <taxon>Deinococcaceae</taxon>
        <taxon>Deinococcus</taxon>
    </lineage>
</organism>
<dbReference type="Proteomes" id="UP000020492">
    <property type="component" value="Unassembled WGS sequence"/>
</dbReference>
<proteinExistence type="predicted"/>
<dbReference type="Pfam" id="PF08534">
    <property type="entry name" value="Redoxin"/>
    <property type="match status" value="1"/>
</dbReference>
<reference evidence="2 3" key="1">
    <citation type="submission" date="2014-03" db="EMBL/GenBank/DDBJ databases">
        <title>Draft genome sequence of Deinococcus phoenicis 1P10ME.</title>
        <authorList>
            <person name="Stepanov V.G."/>
            <person name="Vaishampayan P."/>
            <person name="Venkateswaran K."/>
            <person name="Fox G.E."/>
        </authorList>
    </citation>
    <scope>NUCLEOTIDE SEQUENCE [LARGE SCALE GENOMIC DNA]</scope>
    <source>
        <strain evidence="2 3">1P10ME</strain>
    </source>
</reference>
<name>A0A016QLT8_9DEIO</name>
<dbReference type="SUPFAM" id="SSF52833">
    <property type="entry name" value="Thioredoxin-like"/>
    <property type="match status" value="1"/>
</dbReference>
<dbReference type="RefSeq" id="WP_051517453.1">
    <property type="nucleotide sequence ID" value="NZ_JHAC01000067.1"/>
</dbReference>
<dbReference type="STRING" id="1476583.DEIPH_ctg076orf0013"/>
<evidence type="ECO:0000259" key="1">
    <source>
        <dbReference type="Pfam" id="PF08534"/>
    </source>
</evidence>
<feature type="domain" description="Redoxin" evidence="1">
    <location>
        <begin position="2"/>
        <end position="80"/>
    </location>
</feature>
<protein>
    <submittedName>
        <fullName evidence="2">Putative thiol-specific antioxidant related protein</fullName>
    </submittedName>
</protein>
<dbReference type="AlphaFoldDB" id="A0A016QLT8"/>
<comment type="caution">
    <text evidence="2">The sequence shown here is derived from an EMBL/GenBank/DDBJ whole genome shotgun (WGS) entry which is preliminary data.</text>
</comment>
<dbReference type="Gene3D" id="3.40.30.10">
    <property type="entry name" value="Glutaredoxin"/>
    <property type="match status" value="1"/>
</dbReference>
<gene>
    <name evidence="2" type="ORF">DEIPH_ctg076orf0013</name>
</gene>